<dbReference type="Proteomes" id="UP001597213">
    <property type="component" value="Unassembled WGS sequence"/>
</dbReference>
<dbReference type="SMART" id="SM00448">
    <property type="entry name" value="REC"/>
    <property type="match status" value="1"/>
</dbReference>
<feature type="modified residue" description="4-aspartylphosphate" evidence="2">
    <location>
        <position position="57"/>
    </location>
</feature>
<evidence type="ECO:0000313" key="7">
    <source>
        <dbReference type="Proteomes" id="UP001597213"/>
    </source>
</evidence>
<dbReference type="SUPFAM" id="SSF52172">
    <property type="entry name" value="CheY-like"/>
    <property type="match status" value="1"/>
</dbReference>
<name>A0ABW4R422_9RHOB</name>
<dbReference type="CDD" id="cd00383">
    <property type="entry name" value="trans_reg_C"/>
    <property type="match status" value="1"/>
</dbReference>
<evidence type="ECO:0000313" key="6">
    <source>
        <dbReference type="EMBL" id="MFD1880917.1"/>
    </source>
</evidence>
<dbReference type="SMART" id="SM00862">
    <property type="entry name" value="Trans_reg_C"/>
    <property type="match status" value="1"/>
</dbReference>
<feature type="domain" description="OmpR/PhoB-type" evidence="5">
    <location>
        <begin position="130"/>
        <end position="229"/>
    </location>
</feature>
<keyword evidence="2" id="KW-0597">Phosphoprotein</keyword>
<dbReference type="CDD" id="cd17620">
    <property type="entry name" value="REC_OmpR_KdpE-like"/>
    <property type="match status" value="1"/>
</dbReference>
<dbReference type="InterPro" id="IPR001789">
    <property type="entry name" value="Sig_transdc_resp-reg_receiver"/>
</dbReference>
<gene>
    <name evidence="6" type="ORF">ACFSCT_04205</name>
</gene>
<dbReference type="RefSeq" id="WP_379140354.1">
    <property type="nucleotide sequence ID" value="NZ_JBHUEN010000010.1"/>
</dbReference>
<dbReference type="PROSITE" id="PS51755">
    <property type="entry name" value="OMPR_PHOB"/>
    <property type="match status" value="1"/>
</dbReference>
<reference evidence="7" key="1">
    <citation type="journal article" date="2019" name="Int. J. Syst. Evol. Microbiol.">
        <title>The Global Catalogue of Microorganisms (GCM) 10K type strain sequencing project: providing services to taxonomists for standard genome sequencing and annotation.</title>
        <authorList>
            <consortium name="The Broad Institute Genomics Platform"/>
            <consortium name="The Broad Institute Genome Sequencing Center for Infectious Disease"/>
            <person name="Wu L."/>
            <person name="Ma J."/>
        </authorList>
    </citation>
    <scope>NUCLEOTIDE SEQUENCE [LARGE SCALE GENOMIC DNA]</scope>
    <source>
        <strain evidence="7">CCUG 56029</strain>
    </source>
</reference>
<dbReference type="InterPro" id="IPR036388">
    <property type="entry name" value="WH-like_DNA-bd_sf"/>
</dbReference>
<dbReference type="PANTHER" id="PTHR48111:SF50">
    <property type="entry name" value="KDP OPERON TRANSCRIPTIONAL REGULATORY PROTEIN KDPE"/>
    <property type="match status" value="1"/>
</dbReference>
<dbReference type="PROSITE" id="PS50110">
    <property type="entry name" value="RESPONSE_REGULATORY"/>
    <property type="match status" value="1"/>
</dbReference>
<dbReference type="Pfam" id="PF00486">
    <property type="entry name" value="Trans_reg_C"/>
    <property type="match status" value="1"/>
</dbReference>
<dbReference type="EMBL" id="JBHUEN010000010">
    <property type="protein sequence ID" value="MFD1880917.1"/>
    <property type="molecule type" value="Genomic_DNA"/>
</dbReference>
<accession>A0ABW4R422</accession>
<keyword evidence="1 3" id="KW-0238">DNA-binding</keyword>
<evidence type="ECO:0000256" key="1">
    <source>
        <dbReference type="ARBA" id="ARBA00023125"/>
    </source>
</evidence>
<evidence type="ECO:0000256" key="3">
    <source>
        <dbReference type="PROSITE-ProRule" id="PRU01091"/>
    </source>
</evidence>
<evidence type="ECO:0000259" key="5">
    <source>
        <dbReference type="PROSITE" id="PS51755"/>
    </source>
</evidence>
<evidence type="ECO:0000256" key="2">
    <source>
        <dbReference type="PROSITE-ProRule" id="PRU00169"/>
    </source>
</evidence>
<dbReference type="InterPro" id="IPR039420">
    <property type="entry name" value="WalR-like"/>
</dbReference>
<dbReference type="Gene3D" id="1.10.10.10">
    <property type="entry name" value="Winged helix-like DNA-binding domain superfamily/Winged helix DNA-binding domain"/>
    <property type="match status" value="1"/>
</dbReference>
<evidence type="ECO:0000259" key="4">
    <source>
        <dbReference type="PROSITE" id="PS50110"/>
    </source>
</evidence>
<dbReference type="Gene3D" id="6.10.250.690">
    <property type="match status" value="1"/>
</dbReference>
<dbReference type="InterPro" id="IPR011006">
    <property type="entry name" value="CheY-like_superfamily"/>
</dbReference>
<feature type="DNA-binding region" description="OmpR/PhoB-type" evidence="3">
    <location>
        <begin position="130"/>
        <end position="229"/>
    </location>
</feature>
<proteinExistence type="predicted"/>
<keyword evidence="7" id="KW-1185">Reference proteome</keyword>
<dbReference type="InterPro" id="IPR001867">
    <property type="entry name" value="OmpR/PhoB-type_DNA-bd"/>
</dbReference>
<organism evidence="6 7">
    <name type="scientific">Paracoccus pacificus</name>
    <dbReference type="NCBI Taxonomy" id="1463598"/>
    <lineage>
        <taxon>Bacteria</taxon>
        <taxon>Pseudomonadati</taxon>
        <taxon>Pseudomonadota</taxon>
        <taxon>Alphaproteobacteria</taxon>
        <taxon>Rhodobacterales</taxon>
        <taxon>Paracoccaceae</taxon>
        <taxon>Paracoccus</taxon>
    </lineage>
</organism>
<dbReference type="PANTHER" id="PTHR48111">
    <property type="entry name" value="REGULATOR OF RPOS"/>
    <property type="match status" value="1"/>
</dbReference>
<dbReference type="Gene3D" id="3.40.50.2300">
    <property type="match status" value="1"/>
</dbReference>
<feature type="domain" description="Response regulatory" evidence="4">
    <location>
        <begin position="8"/>
        <end position="121"/>
    </location>
</feature>
<sequence length="235" mass="25543">MTDATPARILVIEDEAPIRRFLRVILEGAGYAMAEAARGREGIEAAATGAPSVVLVDLGLPDLDGKDVVAAIREWSSVPIMVVSVRADEAEIITALDAGADDYVTKPFASGELLARLRALTRRRGPDDIAPVITVDDLTVDIAARMVTLGETPLRLTRKEFDVLALLVQNAGRLLTHEQLLRTVWGQTHLKDSHYLRVAIGHLREKLGDDAAAPRFIFTEPGIGYRFASAAKRED</sequence>
<comment type="caution">
    <text evidence="6">The sequence shown here is derived from an EMBL/GenBank/DDBJ whole genome shotgun (WGS) entry which is preliminary data.</text>
</comment>
<dbReference type="Pfam" id="PF00072">
    <property type="entry name" value="Response_reg"/>
    <property type="match status" value="1"/>
</dbReference>
<protein>
    <submittedName>
        <fullName evidence="6">Response regulator</fullName>
    </submittedName>
</protein>